<dbReference type="EMBL" id="JAFCIX010000572">
    <property type="protein sequence ID" value="KAH6586634.1"/>
    <property type="molecule type" value="Genomic_DNA"/>
</dbReference>
<keyword evidence="3" id="KW-1185">Reference proteome</keyword>
<protein>
    <recommendedName>
        <fullName evidence="1">F-box domain-containing protein</fullName>
    </recommendedName>
</protein>
<dbReference type="PANTHER" id="PTHR13318">
    <property type="entry name" value="PARTNER OF PAIRED, ISOFORM B-RELATED"/>
    <property type="match status" value="1"/>
</dbReference>
<dbReference type="SUPFAM" id="SSF81383">
    <property type="entry name" value="F-box domain"/>
    <property type="match status" value="1"/>
</dbReference>
<name>A0ABQ8EU43_9FUNG</name>
<dbReference type="InterPro" id="IPR036047">
    <property type="entry name" value="F-box-like_dom_sf"/>
</dbReference>
<feature type="domain" description="F-box" evidence="1">
    <location>
        <begin position="114"/>
        <end position="153"/>
    </location>
</feature>
<dbReference type="Pfam" id="PF12937">
    <property type="entry name" value="F-box-like"/>
    <property type="match status" value="1"/>
</dbReference>
<evidence type="ECO:0000313" key="2">
    <source>
        <dbReference type="EMBL" id="KAH6586634.1"/>
    </source>
</evidence>
<dbReference type="InterPro" id="IPR001810">
    <property type="entry name" value="F-box_dom"/>
</dbReference>
<accession>A0ABQ8EU43</accession>
<comment type="caution">
    <text evidence="2">The sequence shown here is derived from an EMBL/GenBank/DDBJ whole genome shotgun (WGS) entry which is preliminary data.</text>
</comment>
<gene>
    <name evidence="2" type="ORF">BASA50_000346</name>
</gene>
<evidence type="ECO:0000313" key="3">
    <source>
        <dbReference type="Proteomes" id="UP001648503"/>
    </source>
</evidence>
<proteinExistence type="predicted"/>
<reference evidence="2 3" key="1">
    <citation type="submission" date="2021-02" db="EMBL/GenBank/DDBJ databases">
        <title>Variation within the Batrachochytrium salamandrivorans European outbreak.</title>
        <authorList>
            <person name="Kelly M."/>
            <person name="Pasmans F."/>
            <person name="Shea T.P."/>
            <person name="Munoz J.F."/>
            <person name="Carranza S."/>
            <person name="Cuomo C.A."/>
            <person name="Martel A."/>
        </authorList>
    </citation>
    <scope>NUCLEOTIDE SEQUENCE [LARGE SCALE GENOMIC DNA]</scope>
    <source>
        <strain evidence="2 3">AMFP18/2</strain>
    </source>
</reference>
<dbReference type="Gene3D" id="3.80.10.10">
    <property type="entry name" value="Ribonuclease Inhibitor"/>
    <property type="match status" value="1"/>
</dbReference>
<organism evidence="2 3">
    <name type="scientific">Batrachochytrium salamandrivorans</name>
    <dbReference type="NCBI Taxonomy" id="1357716"/>
    <lineage>
        <taxon>Eukaryota</taxon>
        <taxon>Fungi</taxon>
        <taxon>Fungi incertae sedis</taxon>
        <taxon>Chytridiomycota</taxon>
        <taxon>Chytridiomycota incertae sedis</taxon>
        <taxon>Chytridiomycetes</taxon>
        <taxon>Rhizophydiales</taxon>
        <taxon>Rhizophydiales incertae sedis</taxon>
        <taxon>Batrachochytrium</taxon>
    </lineage>
</organism>
<evidence type="ECO:0000259" key="1">
    <source>
        <dbReference type="Pfam" id="PF12937"/>
    </source>
</evidence>
<dbReference type="InterPro" id="IPR032675">
    <property type="entry name" value="LRR_dom_sf"/>
</dbReference>
<dbReference type="Proteomes" id="UP001648503">
    <property type="component" value="Unassembled WGS sequence"/>
</dbReference>
<dbReference type="SUPFAM" id="SSF52047">
    <property type="entry name" value="RNI-like"/>
    <property type="match status" value="1"/>
</dbReference>
<dbReference type="Gene3D" id="1.20.1280.50">
    <property type="match status" value="1"/>
</dbReference>
<sequence>MESLGIRRLSIPSYSIQPEPATTANASPCDQYNLHTTDTLLHIHSNVPHDILQHPIPKNETSITADYKSDVITQSQTGVALADISLLSGFQLLKSHEVETRCDRSSATLVLGIDELLGMIMQHADPAVLKECSLCCRRWRSIVQPSLWKRLWLSTSGIDPSSRFLKNISSLVDKTQFLGIESLDMIHYISEKFQSLHPNTLNHVRHVRLDLALPYSRATSDRDMTHFLSQAYIMGVLLSACSHLRTLDVHVGLAPGGQIQSDVGLGDDMAHPSNHALPMIPTLSSSIDQYIPAAVEPETRLLNQYSTDTDILDETDEEAVVTNVSRVLLPAIRTLEVLMKRCQLSSTVNVSWSLDFPFAKPSKIVMTTIMESTHLRATNNDDIPTAIPFLSTSSRQSSMFMVDDPITDEVGSFLDHQPRSSYVLQRHSCLPTCISKFTMKDASITHPGHLIDLLRKLPCCHTFSITHASMTTSVVAVLERRAASVRSLTLRALNTLDEDAFFSGFLSKSINLHHLDIACPSTATLPMADFFQCVARSCHLLHHLECRYNPNLTDSVVQDIAMGCRVLQYFDLSGCSLLTLNTLRVLINTKMPCLKTLVAEDLTGWFDDANSTMGTGTDLLDTAVDLADACQNLSWVRFGRASQLQSKTAVCVWILQQVYQEWSENPGETANGIHCQVNADEHIASRATFGSDQDIMDKIKALAAERSYASYQRKHPMRGLDLNGHHLRRFYRCYPWTLQYIRKATAGGIYQHTKVSVTRTTL</sequence>